<dbReference type="PANTHER" id="PTHR47064">
    <property type="entry name" value="PUTATIVE (AFU_ORTHOLOGUE AFUA_1G08990)-RELATED"/>
    <property type="match status" value="1"/>
</dbReference>
<feature type="signal peptide" evidence="1">
    <location>
        <begin position="1"/>
        <end position="22"/>
    </location>
</feature>
<dbReference type="InterPro" id="IPR011042">
    <property type="entry name" value="6-blade_b-propeller_TolB-like"/>
</dbReference>
<dbReference type="InterPro" id="IPR052988">
    <property type="entry name" value="Oryzine_lactonohydrolase"/>
</dbReference>
<dbReference type="PANTHER" id="PTHR47064:SF2">
    <property type="entry name" value="SMP-30_GLUCONOLACTONASE_LRE-LIKE REGION DOMAIN-CONTAINING PROTEIN-RELATED"/>
    <property type="match status" value="1"/>
</dbReference>
<name>A0ABM0M9S9_SACKO</name>
<proteinExistence type="predicted"/>
<keyword evidence="1" id="KW-0732">Signal</keyword>
<gene>
    <name evidence="3" type="primary">LOC102809260</name>
</gene>
<dbReference type="Gene3D" id="2.120.10.30">
    <property type="entry name" value="TolB, C-terminal domain"/>
    <property type="match status" value="1"/>
</dbReference>
<accession>A0ABM0M9S9</accession>
<sequence>MHAKVSLVALVVFLTQSLRVIAICEVDPASEPFQVFDEMFREILGDSPTLELLHNSSEPAEFHEGPVYYSNGQSSYLLYTTQPPADYTDENVEPQITIQQYDIASDTIATFRNASLANMPNGQSKDLDGKLLTCEQGFRDTALGRITRTDMSTGEVEVVIDSYYGRKFNSPNDVVMKSDGTIWFTDPEYGYQQAFKPSPEIGNYLSYVQAVSKGWQRLQEAPSSPILMWLDRVNAASTLRDSRPNTSFPTEAAARNVARLYHI</sequence>
<feature type="chain" id="PRO_5045707759" evidence="1">
    <location>
        <begin position="23"/>
        <end position="263"/>
    </location>
</feature>
<reference evidence="3" key="1">
    <citation type="submission" date="2025-08" db="UniProtKB">
        <authorList>
            <consortium name="RefSeq"/>
        </authorList>
    </citation>
    <scope>IDENTIFICATION</scope>
    <source>
        <tissue evidence="3">Testes</tissue>
    </source>
</reference>
<protein>
    <submittedName>
        <fullName evidence="3">Uncharacterized protein LOC102809260</fullName>
    </submittedName>
</protein>
<dbReference type="SUPFAM" id="SSF63829">
    <property type="entry name" value="Calcium-dependent phosphotriesterase"/>
    <property type="match status" value="1"/>
</dbReference>
<organism evidence="2 3">
    <name type="scientific">Saccoglossus kowalevskii</name>
    <name type="common">Acorn worm</name>
    <dbReference type="NCBI Taxonomy" id="10224"/>
    <lineage>
        <taxon>Eukaryota</taxon>
        <taxon>Metazoa</taxon>
        <taxon>Hemichordata</taxon>
        <taxon>Enteropneusta</taxon>
        <taxon>Harrimaniidae</taxon>
        <taxon>Saccoglossus</taxon>
    </lineage>
</organism>
<evidence type="ECO:0000256" key="1">
    <source>
        <dbReference type="SAM" id="SignalP"/>
    </source>
</evidence>
<evidence type="ECO:0000313" key="3">
    <source>
        <dbReference type="RefSeq" id="XP_006816770.1"/>
    </source>
</evidence>
<dbReference type="Proteomes" id="UP000694865">
    <property type="component" value="Unplaced"/>
</dbReference>
<dbReference type="RefSeq" id="XP_006816770.1">
    <property type="nucleotide sequence ID" value="XM_006816707.1"/>
</dbReference>
<evidence type="ECO:0000313" key="2">
    <source>
        <dbReference type="Proteomes" id="UP000694865"/>
    </source>
</evidence>
<dbReference type="GeneID" id="102809260"/>
<keyword evidence="2" id="KW-1185">Reference proteome</keyword>